<name>A0AA88Q0B8_9TELE</name>
<sequence length="225" mass="25558">MFAADRMRDTLAIKAVLTSPAARAGFETREQAEGDLELFDYRAEEMAINGKSLTVTRMDIYSILTFHNNGGTRAGMDYNQTPEASEHQGPLKPLMAQKKVEQKSAQRKLTSKALQFTMRKYLKRPPLCQKAKWDDQPGCQRESPNQALDLRLPAGISPPRTILSQKYGFPEHHPPLKYVCRGLDGDPKAHSSNWKLQQILIGETLCPHKRRIHHGEDCQKRYTCL</sequence>
<evidence type="ECO:0000313" key="1">
    <source>
        <dbReference type="EMBL" id="KAK2908510.1"/>
    </source>
</evidence>
<dbReference type="Proteomes" id="UP001187343">
    <property type="component" value="Unassembled WGS sequence"/>
</dbReference>
<comment type="caution">
    <text evidence="1">The sequence shown here is derived from an EMBL/GenBank/DDBJ whole genome shotgun (WGS) entry which is preliminary data.</text>
</comment>
<accession>A0AA88Q0B8</accession>
<proteinExistence type="predicted"/>
<reference evidence="1" key="1">
    <citation type="submission" date="2023-08" db="EMBL/GenBank/DDBJ databases">
        <title>Chromosome-level Genome Assembly of mud carp (Cirrhinus molitorella).</title>
        <authorList>
            <person name="Liu H."/>
        </authorList>
    </citation>
    <scope>NUCLEOTIDE SEQUENCE</scope>
    <source>
        <strain evidence="1">Prfri</strain>
        <tissue evidence="1">Muscle</tissue>
    </source>
</reference>
<dbReference type="EMBL" id="JAUYZG010000004">
    <property type="protein sequence ID" value="KAK2908510.1"/>
    <property type="molecule type" value="Genomic_DNA"/>
</dbReference>
<dbReference type="AlphaFoldDB" id="A0AA88Q0B8"/>
<protein>
    <submittedName>
        <fullName evidence="1">Uncharacterized protein</fullName>
    </submittedName>
</protein>
<evidence type="ECO:0000313" key="2">
    <source>
        <dbReference type="Proteomes" id="UP001187343"/>
    </source>
</evidence>
<gene>
    <name evidence="1" type="ORF">Q8A67_004347</name>
</gene>
<organism evidence="1 2">
    <name type="scientific">Cirrhinus molitorella</name>
    <name type="common">mud carp</name>
    <dbReference type="NCBI Taxonomy" id="172907"/>
    <lineage>
        <taxon>Eukaryota</taxon>
        <taxon>Metazoa</taxon>
        <taxon>Chordata</taxon>
        <taxon>Craniata</taxon>
        <taxon>Vertebrata</taxon>
        <taxon>Euteleostomi</taxon>
        <taxon>Actinopterygii</taxon>
        <taxon>Neopterygii</taxon>
        <taxon>Teleostei</taxon>
        <taxon>Ostariophysi</taxon>
        <taxon>Cypriniformes</taxon>
        <taxon>Cyprinidae</taxon>
        <taxon>Labeoninae</taxon>
        <taxon>Labeonini</taxon>
        <taxon>Cirrhinus</taxon>
    </lineage>
</organism>
<keyword evidence="2" id="KW-1185">Reference proteome</keyword>